<evidence type="ECO:0000256" key="1">
    <source>
        <dbReference type="SAM" id="Coils"/>
    </source>
</evidence>
<dbReference type="Pfam" id="PF16940">
    <property type="entry name" value="Tic110"/>
    <property type="match status" value="1"/>
</dbReference>
<feature type="transmembrane region" description="Helical" evidence="3">
    <location>
        <begin position="77"/>
        <end position="102"/>
    </location>
</feature>
<dbReference type="InterPro" id="IPR031610">
    <property type="entry name" value="TIC110"/>
</dbReference>
<proteinExistence type="predicted"/>
<dbReference type="eggNOG" id="ENOG502QS6A">
    <property type="taxonomic scope" value="Eukaryota"/>
</dbReference>
<dbReference type="PANTHER" id="PTHR34935:SF3">
    <property type="entry name" value="PROTEIN TIC110, CHLOROPLASTIC"/>
    <property type="match status" value="1"/>
</dbReference>
<feature type="coiled-coil region" evidence="1">
    <location>
        <begin position="323"/>
        <end position="362"/>
    </location>
</feature>
<name>E1ZPM7_CHLVA</name>
<dbReference type="EMBL" id="GL433857">
    <property type="protein sequence ID" value="EFN52285.1"/>
    <property type="molecule type" value="Genomic_DNA"/>
</dbReference>
<gene>
    <name evidence="4" type="ORF">CHLNCDRAFT_139027</name>
</gene>
<dbReference type="OrthoDB" id="191196at2759"/>
<evidence type="ECO:0000256" key="3">
    <source>
        <dbReference type="SAM" id="Phobius"/>
    </source>
</evidence>
<dbReference type="AlphaFoldDB" id="E1ZPM7"/>
<evidence type="ECO:0000313" key="5">
    <source>
        <dbReference type="Proteomes" id="UP000008141"/>
    </source>
</evidence>
<dbReference type="GO" id="GO:0045037">
    <property type="term" value="P:protein import into chloroplast stroma"/>
    <property type="evidence" value="ECO:0007669"/>
    <property type="project" value="TreeGrafter"/>
</dbReference>
<feature type="transmembrane region" description="Helical" evidence="3">
    <location>
        <begin position="109"/>
        <end position="129"/>
    </location>
</feature>
<protein>
    <submittedName>
        <fullName evidence="4">Uncharacterized protein</fullName>
    </submittedName>
</protein>
<evidence type="ECO:0000313" key="4">
    <source>
        <dbReference type="EMBL" id="EFN52285.1"/>
    </source>
</evidence>
<keyword evidence="3" id="KW-0472">Membrane</keyword>
<accession>E1ZPM7</accession>
<dbReference type="GO" id="GO:0061927">
    <property type="term" value="C:TOC-TIC supercomplex I"/>
    <property type="evidence" value="ECO:0007669"/>
    <property type="project" value="TreeGrafter"/>
</dbReference>
<keyword evidence="3" id="KW-1133">Transmembrane helix</keyword>
<keyword evidence="3" id="KW-0812">Transmembrane</keyword>
<dbReference type="InParanoid" id="E1ZPM7"/>
<dbReference type="PANTHER" id="PTHR34935">
    <property type="entry name" value="PROTEIN TIC110, CHLOROPLASTIC"/>
    <property type="match status" value="1"/>
</dbReference>
<dbReference type="FunCoup" id="E1ZPM7">
    <property type="interactions" value="569"/>
</dbReference>
<evidence type="ECO:0000256" key="2">
    <source>
        <dbReference type="SAM" id="MobiDB-lite"/>
    </source>
</evidence>
<dbReference type="RefSeq" id="XP_005844387.1">
    <property type="nucleotide sequence ID" value="XM_005844325.1"/>
</dbReference>
<sequence length="1083" mass="114344">MQVVLGSTAMARCRWGALQPSGLGSTRPLRAARIGPLRRCSRVQQRSQCSAAAVENPFKYPRDMDGLQSALAGLPTAGVYVLGAALAAGLGGAGFVGAGAVAPEGVRQAARVVAGAAGAALGAFLTAQLKAKRQSAAIIELSNLLVEMGDPTALTREQVAAIEAKYGASLAATNPDELKSIYGAFLEAVVPPGDAPLTGSEPVLIQAFKAALALSDVDAAPAHIEVGRRILRGRMEAGSRADDVEARKTFQKLIYVSNLVFGDRQAAFLLPWTRVFGLTEAQASARLSCVYVAKRDNAKGIFKQYLDSHGGQLQADKAFLVGLRQAQAAARLADDEAAALVKEAARARVEELLESAVKSTKQRTRTRDYTEAMAALTAAVAFNRGLAALSSDPEVIAGVGPTSVLGGAWEAADGRSKDTRELFKIFLEERLLSDGAFTDGLEADAAQLRTLMGLGNKECADIEADVKQAAYKRLLREEVTTGRLAAAESKAEVLGDLVERVRFDADAARAFHEALYRQKLASLLEKKKLTEEDDVALREMQVQLCIQNEERDRMHAELCGALFKDAVTDALAAGIDGFGFQDRQRVQQAFKDLRLERPAARASRNTRNRLDAAKELKKLVFFSNIVVAPLVEDLKTEEEKAAEEAAAKQQKEMMELMKKAQEEAAAKAKAEGEAAAAAPAAAADAAAAEVAPAAEAAPAETAGAAEAEAAAAASPSEGGEDGAPEAASAAAEAEVKEILAEATAAAAAEEAEEAAAAAAAAKVKSLEKAEVAAAARAGGEAVGGGAVMRSQKDVTLAEDLDLRDRTDIYKNFLLYCMTGDVVQGPMGVTMVTGGWVHTGMAEQAFKQQVQGVLGDGMLTPDRAAALEKMREQMGLPRENADKIIRGFTNQKAIAGMQSLKAQGRLTLDKVLEIKEAGVDVASLLGEDARAQLYRTEVVERLSDGTGDFSAERMLRQLPEELGIDAEKAARTVAELGGERKRTTLVQAISFLRQKKVGEAAKALNNLVSCEAAVPSDTPADWQEREELADLFSAYVSKEPSPEKQAVVQKILGLGDGEADALRSIVEAGGFKVAAEEAEEAAFF</sequence>
<feature type="coiled-coil region" evidence="1">
    <location>
        <begin position="631"/>
        <end position="673"/>
    </location>
</feature>
<keyword evidence="1" id="KW-0175">Coiled coil</keyword>
<dbReference type="OMA" id="PTEYAQK"/>
<dbReference type="Proteomes" id="UP000008141">
    <property type="component" value="Unassembled WGS sequence"/>
</dbReference>
<feature type="compositionally biased region" description="Low complexity" evidence="2">
    <location>
        <begin position="697"/>
        <end position="717"/>
    </location>
</feature>
<feature type="region of interest" description="Disordered" evidence="2">
    <location>
        <begin position="697"/>
        <end position="734"/>
    </location>
</feature>
<dbReference type="GeneID" id="17351662"/>
<organism evidence="5">
    <name type="scientific">Chlorella variabilis</name>
    <name type="common">Green alga</name>
    <dbReference type="NCBI Taxonomy" id="554065"/>
    <lineage>
        <taxon>Eukaryota</taxon>
        <taxon>Viridiplantae</taxon>
        <taxon>Chlorophyta</taxon>
        <taxon>core chlorophytes</taxon>
        <taxon>Trebouxiophyceae</taxon>
        <taxon>Chlorellales</taxon>
        <taxon>Chlorellaceae</taxon>
        <taxon>Chlorella clade</taxon>
        <taxon>Chlorella</taxon>
    </lineage>
</organism>
<reference evidence="4 5" key="1">
    <citation type="journal article" date="2010" name="Plant Cell">
        <title>The Chlorella variabilis NC64A genome reveals adaptation to photosymbiosis, coevolution with viruses, and cryptic sex.</title>
        <authorList>
            <person name="Blanc G."/>
            <person name="Duncan G."/>
            <person name="Agarkova I."/>
            <person name="Borodovsky M."/>
            <person name="Gurnon J."/>
            <person name="Kuo A."/>
            <person name="Lindquist E."/>
            <person name="Lucas S."/>
            <person name="Pangilinan J."/>
            <person name="Polle J."/>
            <person name="Salamov A."/>
            <person name="Terry A."/>
            <person name="Yamada T."/>
            <person name="Dunigan D.D."/>
            <person name="Grigoriev I.V."/>
            <person name="Claverie J.M."/>
            <person name="Van Etten J.L."/>
        </authorList>
    </citation>
    <scope>NUCLEOTIDE SEQUENCE [LARGE SCALE GENOMIC DNA]</scope>
    <source>
        <strain evidence="4 5">NC64A</strain>
    </source>
</reference>
<keyword evidence="5" id="KW-1185">Reference proteome</keyword>
<dbReference type="KEGG" id="cvr:CHLNCDRAFT_139027"/>
<dbReference type="STRING" id="554065.E1ZPM7"/>